<accession>A0ABY4KEI0</accession>
<feature type="chain" id="PRO_5045464721" evidence="1">
    <location>
        <begin position="26"/>
        <end position="189"/>
    </location>
</feature>
<keyword evidence="1" id="KW-0732">Signal</keyword>
<evidence type="ECO:0000313" key="3">
    <source>
        <dbReference type="Proteomes" id="UP000830583"/>
    </source>
</evidence>
<dbReference type="Proteomes" id="UP000830583">
    <property type="component" value="Chromosome"/>
</dbReference>
<gene>
    <name evidence="2" type="ORF">M0M57_16515</name>
</gene>
<protein>
    <submittedName>
        <fullName evidence="2">Uncharacterized protein</fullName>
    </submittedName>
</protein>
<proteinExistence type="predicted"/>
<evidence type="ECO:0000256" key="1">
    <source>
        <dbReference type="SAM" id="SignalP"/>
    </source>
</evidence>
<reference evidence="2" key="1">
    <citation type="submission" date="2022-04" db="EMBL/GenBank/DDBJ databases">
        <title>Consumption of N2O by Flavobacterium azooxidireducens sp. nov. isolated from Decomposing Leaf Litter of Phragmites australis (Cav.).</title>
        <authorList>
            <person name="Behrendt U."/>
            <person name="Spanner T."/>
            <person name="Augustin J."/>
            <person name="Horn M.A."/>
            <person name="Kolb S."/>
            <person name="Ulrich A."/>
        </authorList>
    </citation>
    <scope>NUCLEOTIDE SEQUENCE</scope>
    <source>
        <strain evidence="2">IGB 4-14</strain>
    </source>
</reference>
<dbReference type="EMBL" id="CP096205">
    <property type="protein sequence ID" value="UPQ79206.1"/>
    <property type="molecule type" value="Genomic_DNA"/>
</dbReference>
<organism evidence="2 3">
    <name type="scientific">Flavobacterium azooxidireducens</name>
    <dbReference type="NCBI Taxonomy" id="1871076"/>
    <lineage>
        <taxon>Bacteria</taxon>
        <taxon>Pseudomonadati</taxon>
        <taxon>Bacteroidota</taxon>
        <taxon>Flavobacteriia</taxon>
        <taxon>Flavobacteriales</taxon>
        <taxon>Flavobacteriaceae</taxon>
        <taxon>Flavobacterium</taxon>
    </lineage>
</organism>
<name>A0ABY4KEI0_9FLAO</name>
<evidence type="ECO:0000313" key="2">
    <source>
        <dbReference type="EMBL" id="UPQ79206.1"/>
    </source>
</evidence>
<keyword evidence="3" id="KW-1185">Reference proteome</keyword>
<feature type="signal peptide" evidence="1">
    <location>
        <begin position="1"/>
        <end position="25"/>
    </location>
</feature>
<sequence length="189" mass="20585">MKNAFKTLVFATAILLCGNVSFAQAPGCNSAAEIVSKMWQSWDKVSDKLPGDVPGSQFVSFAAKSITNWNQMVAGNSWATIGPRSLNFGEKANGTVLGQTTRVFTLPPSNKETVTITIKKIDGKAKTGISVCSEGRQGNTRTDDNYTFNNSDDPETKKFIIEKAKNRVLSVTIKNYSVGNKFQYTIEAN</sequence>
<dbReference type="RefSeq" id="WP_248434199.1">
    <property type="nucleotide sequence ID" value="NZ_CP096205.1"/>
</dbReference>